<dbReference type="Pfam" id="PF21221">
    <property type="entry name" value="B_lactamase-like_C"/>
    <property type="match status" value="1"/>
</dbReference>
<accession>A0A2T2WE51</accession>
<proteinExistence type="predicted"/>
<dbReference type="Proteomes" id="UP000241848">
    <property type="component" value="Unassembled WGS sequence"/>
</dbReference>
<organism evidence="2 3">
    <name type="scientific">Sulfobacillus acidophilus</name>
    <dbReference type="NCBI Taxonomy" id="53633"/>
    <lineage>
        <taxon>Bacteria</taxon>
        <taxon>Bacillati</taxon>
        <taxon>Bacillota</taxon>
        <taxon>Clostridia</taxon>
        <taxon>Eubacteriales</taxon>
        <taxon>Clostridiales Family XVII. Incertae Sedis</taxon>
        <taxon>Sulfobacillus</taxon>
    </lineage>
</organism>
<dbReference type="SMART" id="SM00849">
    <property type="entry name" value="Lactamase_B"/>
    <property type="match status" value="1"/>
</dbReference>
<dbReference type="InterPro" id="IPR036866">
    <property type="entry name" value="RibonucZ/Hydroxyglut_hydro"/>
</dbReference>
<feature type="domain" description="Metallo-beta-lactamase" evidence="1">
    <location>
        <begin position="23"/>
        <end position="238"/>
    </location>
</feature>
<comment type="caution">
    <text evidence="2">The sequence shown here is derived from an EMBL/GenBank/DDBJ whole genome shotgun (WGS) entry which is preliminary data.</text>
</comment>
<gene>
    <name evidence="2" type="ORF">C7B45_14645</name>
</gene>
<dbReference type="SUPFAM" id="SSF56281">
    <property type="entry name" value="Metallo-hydrolase/oxidoreductase"/>
    <property type="match status" value="1"/>
</dbReference>
<dbReference type="InterPro" id="IPR036388">
    <property type="entry name" value="WH-like_DNA-bd_sf"/>
</dbReference>
<dbReference type="AlphaFoldDB" id="A0A2T2WE51"/>
<dbReference type="PANTHER" id="PTHR23131">
    <property type="entry name" value="ENDORIBONUCLEASE LACTB2"/>
    <property type="match status" value="1"/>
</dbReference>
<dbReference type="InterPro" id="IPR048933">
    <property type="entry name" value="B_lactamase-like_C"/>
</dbReference>
<evidence type="ECO:0000313" key="2">
    <source>
        <dbReference type="EMBL" id="PSR20498.1"/>
    </source>
</evidence>
<sequence length="325" mass="36700">MNLSQPIAQVSSLQVPVPLPVHYTNCYVIDTQDGYVIVDTGMNTKAAKEAWEEFIQHSRLDHEPVRLLFVTHFHPDHLGLAQWLSERLDCPVTMMQGEAEFSATFRHPEQASSQHAQMHDFYRAHSVPDLIISNWLALDGAFRDTMTVPSAFEVVTNGETRTIGALDLTFVEQRGHTAHQGLIYLSQPNVLLTGDQVLPRITPNVSLWPSGPTNPLADYLSSLHQLLDLPHPIGLPAHEATIDDVNARVMEILAHHERRNQKLIEFLQDGPATAYDLTRRLFTRPLDDYQLQFAIGETLAHLEFLRVQQRIATRRSTGPIVYEIA</sequence>
<reference evidence="2 3" key="1">
    <citation type="journal article" date="2014" name="BMC Genomics">
        <title>Comparison of environmental and isolate Sulfobacillus genomes reveals diverse carbon, sulfur, nitrogen, and hydrogen metabolisms.</title>
        <authorList>
            <person name="Justice N.B."/>
            <person name="Norman A."/>
            <person name="Brown C.T."/>
            <person name="Singh A."/>
            <person name="Thomas B.C."/>
            <person name="Banfield J.F."/>
        </authorList>
    </citation>
    <scope>NUCLEOTIDE SEQUENCE [LARGE SCALE GENOMIC DNA]</scope>
    <source>
        <strain evidence="2">AMDSBA3</strain>
    </source>
</reference>
<dbReference type="Gene3D" id="1.10.10.10">
    <property type="entry name" value="Winged helix-like DNA-binding domain superfamily/Winged helix DNA-binding domain"/>
    <property type="match status" value="1"/>
</dbReference>
<evidence type="ECO:0000313" key="3">
    <source>
        <dbReference type="Proteomes" id="UP000241848"/>
    </source>
</evidence>
<dbReference type="PANTHER" id="PTHR23131:SF4">
    <property type="entry name" value="METALLO-BETA-LACTAMASE SUPERFAMILY POTEIN"/>
    <property type="match status" value="1"/>
</dbReference>
<dbReference type="EMBL" id="PXYV01000060">
    <property type="protein sequence ID" value="PSR20498.1"/>
    <property type="molecule type" value="Genomic_DNA"/>
</dbReference>
<dbReference type="InterPro" id="IPR001279">
    <property type="entry name" value="Metallo-B-lactamas"/>
</dbReference>
<evidence type="ECO:0000259" key="1">
    <source>
        <dbReference type="SMART" id="SM00849"/>
    </source>
</evidence>
<dbReference type="InterPro" id="IPR050662">
    <property type="entry name" value="Sec-metab_biosynth-thioest"/>
</dbReference>
<dbReference type="Gene3D" id="3.60.15.10">
    <property type="entry name" value="Ribonuclease Z/Hydroxyacylglutathione hydrolase-like"/>
    <property type="match status" value="1"/>
</dbReference>
<dbReference type="Pfam" id="PF00753">
    <property type="entry name" value="Lactamase_B"/>
    <property type="match status" value="1"/>
</dbReference>
<name>A0A2T2WE51_9FIRM</name>
<protein>
    <recommendedName>
        <fullName evidence="1">Metallo-beta-lactamase domain-containing protein</fullName>
    </recommendedName>
</protein>